<proteinExistence type="predicted"/>
<dbReference type="AlphaFoldDB" id="A0A8D8WGJ5"/>
<dbReference type="GO" id="GO:0051287">
    <property type="term" value="F:NAD binding"/>
    <property type="evidence" value="ECO:0007669"/>
    <property type="project" value="InterPro"/>
</dbReference>
<dbReference type="SUPFAM" id="SSF51735">
    <property type="entry name" value="NAD(P)-binding Rossmann-fold domains"/>
    <property type="match status" value="1"/>
</dbReference>
<dbReference type="InterPro" id="IPR036291">
    <property type="entry name" value="NAD(P)-bd_dom_sf"/>
</dbReference>
<dbReference type="Gene3D" id="3.40.50.720">
    <property type="entry name" value="NAD(P)-binding Rossmann-like Domain"/>
    <property type="match status" value="1"/>
</dbReference>
<protein>
    <submittedName>
        <fullName evidence="3">NADP-dependent malic enzyme</fullName>
    </submittedName>
</protein>
<sequence>MSASTTTSGSGEEEERKKKDDGPGVEKKRISSGSRREDLALTTTPPPPTSKAECPAEQAYTHTDGRGVLASGSPFDPGTYKGKTYTPVQGNNSYIFRYLLLFWLNN</sequence>
<feature type="compositionally biased region" description="Low complexity" evidence="1">
    <location>
        <begin position="1"/>
        <end position="10"/>
    </location>
</feature>
<evidence type="ECO:0000259" key="2">
    <source>
        <dbReference type="Pfam" id="PF03949"/>
    </source>
</evidence>
<feature type="region of interest" description="Disordered" evidence="1">
    <location>
        <begin position="1"/>
        <end position="57"/>
    </location>
</feature>
<name>A0A8D8WGJ5_9HEMI</name>
<dbReference type="GO" id="GO:0006108">
    <property type="term" value="P:malate metabolic process"/>
    <property type="evidence" value="ECO:0007669"/>
    <property type="project" value="TreeGrafter"/>
</dbReference>
<reference evidence="3" key="1">
    <citation type="submission" date="2021-05" db="EMBL/GenBank/DDBJ databases">
        <authorList>
            <person name="Alioto T."/>
            <person name="Alioto T."/>
            <person name="Gomez Garrido J."/>
        </authorList>
    </citation>
    <scope>NUCLEOTIDE SEQUENCE</scope>
</reference>
<dbReference type="PANTHER" id="PTHR23406:SF90">
    <property type="entry name" value="MALIC ENZYME-RELATED"/>
    <property type="match status" value="1"/>
</dbReference>
<dbReference type="InterPro" id="IPR012302">
    <property type="entry name" value="Malic_NAD-bd"/>
</dbReference>
<dbReference type="EMBL" id="HBUF01194280">
    <property type="protein sequence ID" value="CAG6659458.1"/>
    <property type="molecule type" value="Transcribed_RNA"/>
</dbReference>
<dbReference type="Pfam" id="PF03949">
    <property type="entry name" value="Malic_M"/>
    <property type="match status" value="1"/>
</dbReference>
<dbReference type="GO" id="GO:0004473">
    <property type="term" value="F:malate dehydrogenase (decarboxylating) (NADP+) activity"/>
    <property type="evidence" value="ECO:0007669"/>
    <property type="project" value="TreeGrafter"/>
</dbReference>
<evidence type="ECO:0000313" key="3">
    <source>
        <dbReference type="EMBL" id="CAG6659458.1"/>
    </source>
</evidence>
<dbReference type="PANTHER" id="PTHR23406">
    <property type="entry name" value="MALIC ENZYME-RELATED"/>
    <property type="match status" value="1"/>
</dbReference>
<accession>A0A8D8WGJ5</accession>
<feature type="compositionally biased region" description="Basic and acidic residues" evidence="1">
    <location>
        <begin position="14"/>
        <end position="39"/>
    </location>
</feature>
<dbReference type="EMBL" id="HBUF01194281">
    <property type="protein sequence ID" value="CAG6659460.1"/>
    <property type="molecule type" value="Transcribed_RNA"/>
</dbReference>
<evidence type="ECO:0000256" key="1">
    <source>
        <dbReference type="SAM" id="MobiDB-lite"/>
    </source>
</evidence>
<feature type="domain" description="Malic enzyme NAD-binding" evidence="2">
    <location>
        <begin position="48"/>
        <end position="96"/>
    </location>
</feature>
<organism evidence="3">
    <name type="scientific">Cacopsylla melanoneura</name>
    <dbReference type="NCBI Taxonomy" id="428564"/>
    <lineage>
        <taxon>Eukaryota</taxon>
        <taxon>Metazoa</taxon>
        <taxon>Ecdysozoa</taxon>
        <taxon>Arthropoda</taxon>
        <taxon>Hexapoda</taxon>
        <taxon>Insecta</taxon>
        <taxon>Pterygota</taxon>
        <taxon>Neoptera</taxon>
        <taxon>Paraneoptera</taxon>
        <taxon>Hemiptera</taxon>
        <taxon>Sternorrhyncha</taxon>
        <taxon>Psylloidea</taxon>
        <taxon>Psyllidae</taxon>
        <taxon>Psyllinae</taxon>
        <taxon>Cacopsylla</taxon>
    </lineage>
</organism>